<dbReference type="PANTHER" id="PTHR43738:SF3">
    <property type="entry name" value="ABC TRANSPORTER PERMEASE"/>
    <property type="match status" value="1"/>
</dbReference>
<feature type="domain" description="ABC3 transporter permease C-terminal" evidence="7">
    <location>
        <begin position="267"/>
        <end position="382"/>
    </location>
</feature>
<keyword evidence="4 6" id="KW-1133">Transmembrane helix</keyword>
<evidence type="ECO:0000256" key="1">
    <source>
        <dbReference type="ARBA" id="ARBA00004651"/>
    </source>
</evidence>
<sequence length="389" mass="42198">MKYFHLIWAALFRRKTRTFLTLVSITAAFLLFGMLDAVRISFDQAGKSANGAQRLQTGSKLSFIQPLPQGLGEKIAIVPGVKSVAYANWFGGAYQDPHNQVFTFAVSDNYIDQFPEVQVGDDARKAFTNTRTGILVGENLLQKYHWKVGQQIPLQSNIFPQQNGSKNWTFDIVGVLHPTDQSVAFYGQIILMHWKYFDDGVMKGYNNGQVGWYVIRVKDVSQADQVAKAIDAVSANSDHETRTQTEAAATASWMKQMADIGLIVGSIMGAVFFTLLLLTGNTMMQAVRERTSELAVMKTLGFSDQSVLATVLAESVLMVLIGGLVGIGIAAVLIPLVSASTGGMLNLPTVGADSWALGIGLMLAIGLVVGAIPAWQAMRLNIVDAFAGR</sequence>
<evidence type="ECO:0000256" key="4">
    <source>
        <dbReference type="ARBA" id="ARBA00022989"/>
    </source>
</evidence>
<name>A0A3S0R2Z5_9GAMM</name>
<dbReference type="Proteomes" id="UP000274358">
    <property type="component" value="Unassembled WGS sequence"/>
</dbReference>
<evidence type="ECO:0000313" key="9">
    <source>
        <dbReference type="EMBL" id="RUL74398.1"/>
    </source>
</evidence>
<feature type="domain" description="MacB-like periplasmic core" evidence="8">
    <location>
        <begin position="23"/>
        <end position="232"/>
    </location>
</feature>
<dbReference type="Pfam" id="PF12704">
    <property type="entry name" value="MacB_PCD"/>
    <property type="match status" value="1"/>
</dbReference>
<evidence type="ECO:0000256" key="6">
    <source>
        <dbReference type="SAM" id="Phobius"/>
    </source>
</evidence>
<evidence type="ECO:0000259" key="8">
    <source>
        <dbReference type="Pfam" id="PF12704"/>
    </source>
</evidence>
<keyword evidence="3 6" id="KW-0812">Transmembrane</keyword>
<evidence type="ECO:0000256" key="2">
    <source>
        <dbReference type="ARBA" id="ARBA00022475"/>
    </source>
</evidence>
<organism evidence="9 10">
    <name type="scientific">Dyella choica</name>
    <dbReference type="NCBI Taxonomy" id="1927959"/>
    <lineage>
        <taxon>Bacteria</taxon>
        <taxon>Pseudomonadati</taxon>
        <taxon>Pseudomonadota</taxon>
        <taxon>Gammaproteobacteria</taxon>
        <taxon>Lysobacterales</taxon>
        <taxon>Rhodanobacteraceae</taxon>
        <taxon>Dyella</taxon>
    </lineage>
</organism>
<comment type="subcellular location">
    <subcellularLocation>
        <location evidence="1">Cell membrane</location>
        <topology evidence="1">Multi-pass membrane protein</topology>
    </subcellularLocation>
</comment>
<feature type="transmembrane region" description="Helical" evidence="6">
    <location>
        <begin position="260"/>
        <end position="280"/>
    </location>
</feature>
<keyword evidence="5 6" id="KW-0472">Membrane</keyword>
<evidence type="ECO:0000313" key="10">
    <source>
        <dbReference type="Proteomes" id="UP000274358"/>
    </source>
</evidence>
<dbReference type="OrthoDB" id="9775474at2"/>
<comment type="caution">
    <text evidence="9">The sequence shown here is derived from an EMBL/GenBank/DDBJ whole genome shotgun (WGS) entry which is preliminary data.</text>
</comment>
<dbReference type="EMBL" id="RYYV01000009">
    <property type="protein sequence ID" value="RUL74398.1"/>
    <property type="molecule type" value="Genomic_DNA"/>
</dbReference>
<keyword evidence="10" id="KW-1185">Reference proteome</keyword>
<gene>
    <name evidence="9" type="ORF">EKH80_12990</name>
</gene>
<evidence type="ECO:0000256" key="5">
    <source>
        <dbReference type="ARBA" id="ARBA00023136"/>
    </source>
</evidence>
<proteinExistence type="predicted"/>
<evidence type="ECO:0000259" key="7">
    <source>
        <dbReference type="Pfam" id="PF02687"/>
    </source>
</evidence>
<dbReference type="AlphaFoldDB" id="A0A3S0R2Z5"/>
<protein>
    <submittedName>
        <fullName evidence="9">ABC transporter permease</fullName>
    </submittedName>
</protein>
<reference evidence="9 10" key="1">
    <citation type="submission" date="2018-12" db="EMBL/GenBank/DDBJ databases">
        <title>Dyella dinghuensis sp. nov. DHOA06 and Dyella choica sp. nov. 4M-K27, isolated from forest soil.</title>
        <authorList>
            <person name="Qiu L.-H."/>
            <person name="Gao Z.-H."/>
        </authorList>
    </citation>
    <scope>NUCLEOTIDE SEQUENCE [LARGE SCALE GENOMIC DNA]</scope>
    <source>
        <strain evidence="9 10">4M-K27</strain>
    </source>
</reference>
<dbReference type="InterPro" id="IPR051125">
    <property type="entry name" value="ABC-4/HrtB_transporter"/>
</dbReference>
<dbReference type="InterPro" id="IPR003838">
    <property type="entry name" value="ABC3_permease_C"/>
</dbReference>
<keyword evidence="2" id="KW-1003">Cell membrane</keyword>
<evidence type="ECO:0000256" key="3">
    <source>
        <dbReference type="ARBA" id="ARBA00022692"/>
    </source>
</evidence>
<dbReference type="RefSeq" id="WP_126685199.1">
    <property type="nucleotide sequence ID" value="NZ_RYYV01000009.1"/>
</dbReference>
<dbReference type="Pfam" id="PF02687">
    <property type="entry name" value="FtsX"/>
    <property type="match status" value="1"/>
</dbReference>
<feature type="transmembrane region" description="Helical" evidence="6">
    <location>
        <begin position="354"/>
        <end position="375"/>
    </location>
</feature>
<dbReference type="InterPro" id="IPR025857">
    <property type="entry name" value="MacB_PCD"/>
</dbReference>
<feature type="transmembrane region" description="Helical" evidence="6">
    <location>
        <begin position="307"/>
        <end position="334"/>
    </location>
</feature>
<accession>A0A3S0R2Z5</accession>
<dbReference type="PANTHER" id="PTHR43738">
    <property type="entry name" value="ABC TRANSPORTER, MEMBRANE PROTEIN"/>
    <property type="match status" value="1"/>
</dbReference>
<dbReference type="GO" id="GO:0005886">
    <property type="term" value="C:plasma membrane"/>
    <property type="evidence" value="ECO:0007669"/>
    <property type="project" value="UniProtKB-SubCell"/>
</dbReference>